<organism evidence="1 2">
    <name type="scientific">Pyrus ussuriensis x Pyrus communis</name>
    <dbReference type="NCBI Taxonomy" id="2448454"/>
    <lineage>
        <taxon>Eukaryota</taxon>
        <taxon>Viridiplantae</taxon>
        <taxon>Streptophyta</taxon>
        <taxon>Embryophyta</taxon>
        <taxon>Tracheophyta</taxon>
        <taxon>Spermatophyta</taxon>
        <taxon>Magnoliopsida</taxon>
        <taxon>eudicotyledons</taxon>
        <taxon>Gunneridae</taxon>
        <taxon>Pentapetalae</taxon>
        <taxon>rosids</taxon>
        <taxon>fabids</taxon>
        <taxon>Rosales</taxon>
        <taxon>Rosaceae</taxon>
        <taxon>Amygdaloideae</taxon>
        <taxon>Maleae</taxon>
        <taxon>Pyrus</taxon>
    </lineage>
</organism>
<evidence type="ECO:0000313" key="1">
    <source>
        <dbReference type="EMBL" id="KAB2606342.1"/>
    </source>
</evidence>
<proteinExistence type="predicted"/>
<protein>
    <submittedName>
        <fullName evidence="1">Alcohol dehydrogenase-like 1</fullName>
    </submittedName>
</protein>
<gene>
    <name evidence="1" type="ORF">D8674_006059</name>
</gene>
<reference evidence="1 2" key="1">
    <citation type="submission" date="2019-09" db="EMBL/GenBank/DDBJ databases">
        <authorList>
            <person name="Ou C."/>
        </authorList>
    </citation>
    <scope>NUCLEOTIDE SEQUENCE [LARGE SCALE GENOMIC DNA]</scope>
    <source>
        <strain evidence="1">S2</strain>
        <tissue evidence="1">Leaf</tissue>
    </source>
</reference>
<keyword evidence="2" id="KW-1185">Reference proteome</keyword>
<reference evidence="1 2" key="3">
    <citation type="submission" date="2019-11" db="EMBL/GenBank/DDBJ databases">
        <title>A de novo genome assembly of a pear dwarfing rootstock.</title>
        <authorList>
            <person name="Wang F."/>
            <person name="Wang J."/>
            <person name="Li S."/>
            <person name="Zhang Y."/>
            <person name="Fang M."/>
            <person name="Ma L."/>
            <person name="Zhao Y."/>
            <person name="Jiang S."/>
        </authorList>
    </citation>
    <scope>NUCLEOTIDE SEQUENCE [LARGE SCALE GENOMIC DNA]</scope>
    <source>
        <strain evidence="1">S2</strain>
        <tissue evidence="1">Leaf</tissue>
    </source>
</reference>
<dbReference type="Proteomes" id="UP000327157">
    <property type="component" value="Chromosome 11"/>
</dbReference>
<dbReference type="AlphaFoldDB" id="A0A5N5FYW4"/>
<accession>A0A5N5FYW4</accession>
<evidence type="ECO:0000313" key="2">
    <source>
        <dbReference type="Proteomes" id="UP000327157"/>
    </source>
</evidence>
<name>A0A5N5FYW4_9ROSA</name>
<comment type="caution">
    <text evidence="1">The sequence shown here is derived from an EMBL/GenBank/DDBJ whole genome shotgun (WGS) entry which is preliminary data.</text>
</comment>
<sequence length="89" mass="9918">MVGASQKLSRKPLGFHQKTGFEKWKLEALGFNGGSLKWCSNDASKDVVVFPMSQRFEIKIYGTSLVGIERNDSGSFSEIKGERVCRGME</sequence>
<reference evidence="2" key="2">
    <citation type="submission" date="2019-10" db="EMBL/GenBank/DDBJ databases">
        <title>A de novo genome assembly of a pear dwarfing rootstock.</title>
        <authorList>
            <person name="Wang F."/>
            <person name="Wang J."/>
            <person name="Li S."/>
            <person name="Zhang Y."/>
            <person name="Fang M."/>
            <person name="Ma L."/>
            <person name="Zhao Y."/>
            <person name="Jiang S."/>
        </authorList>
    </citation>
    <scope>NUCLEOTIDE SEQUENCE [LARGE SCALE GENOMIC DNA]</scope>
</reference>
<dbReference type="EMBL" id="SMOL01000559">
    <property type="protein sequence ID" value="KAB2606342.1"/>
    <property type="molecule type" value="Genomic_DNA"/>
</dbReference>